<keyword evidence="2" id="KW-0805">Transcription regulation</keyword>
<dbReference type="GO" id="GO:0032993">
    <property type="term" value="C:protein-DNA complex"/>
    <property type="evidence" value="ECO:0007669"/>
    <property type="project" value="TreeGrafter"/>
</dbReference>
<dbReference type="Pfam" id="PF03466">
    <property type="entry name" value="LysR_substrate"/>
    <property type="match status" value="1"/>
</dbReference>
<dbReference type="PROSITE" id="PS50931">
    <property type="entry name" value="HTH_LYSR"/>
    <property type="match status" value="1"/>
</dbReference>
<dbReference type="InterPro" id="IPR005119">
    <property type="entry name" value="LysR_subst-bd"/>
</dbReference>
<proteinExistence type="inferred from homology"/>
<keyword evidence="4" id="KW-0804">Transcription</keyword>
<reference evidence="7" key="1">
    <citation type="journal article" date="2014" name="Int. J. Syst. Evol. Microbiol.">
        <title>Complete genome sequence of Corynebacterium casei LMG S-19264T (=DSM 44701T), isolated from a smear-ripened cheese.</title>
        <authorList>
            <consortium name="US DOE Joint Genome Institute (JGI-PGF)"/>
            <person name="Walter F."/>
            <person name="Albersmeier A."/>
            <person name="Kalinowski J."/>
            <person name="Ruckert C."/>
        </authorList>
    </citation>
    <scope>NUCLEOTIDE SEQUENCE</scope>
    <source>
        <strain evidence="7">CGMCC 4.7201</strain>
    </source>
</reference>
<evidence type="ECO:0000256" key="5">
    <source>
        <dbReference type="SAM" id="MobiDB-lite"/>
    </source>
</evidence>
<dbReference type="PANTHER" id="PTHR30346">
    <property type="entry name" value="TRANSCRIPTIONAL DUAL REGULATOR HCAR-RELATED"/>
    <property type="match status" value="1"/>
</dbReference>
<feature type="domain" description="HTH lysR-type" evidence="6">
    <location>
        <begin position="1"/>
        <end position="16"/>
    </location>
</feature>
<dbReference type="SUPFAM" id="SSF46785">
    <property type="entry name" value="Winged helix' DNA-binding domain"/>
    <property type="match status" value="1"/>
</dbReference>
<dbReference type="AlphaFoldDB" id="A0A918E0J7"/>
<dbReference type="GO" id="GO:0003677">
    <property type="term" value="F:DNA binding"/>
    <property type="evidence" value="ECO:0007669"/>
    <property type="project" value="UniProtKB-KW"/>
</dbReference>
<comment type="caution">
    <text evidence="7">The sequence shown here is derived from an EMBL/GenBank/DDBJ whole genome shotgun (WGS) entry which is preliminary data.</text>
</comment>
<evidence type="ECO:0000259" key="6">
    <source>
        <dbReference type="PROSITE" id="PS50931"/>
    </source>
</evidence>
<dbReference type="Gene3D" id="3.40.190.10">
    <property type="entry name" value="Periplasmic binding protein-like II"/>
    <property type="match status" value="2"/>
</dbReference>
<dbReference type="Gene3D" id="1.10.10.10">
    <property type="entry name" value="Winged helix-like DNA-binding domain superfamily/Winged helix DNA-binding domain"/>
    <property type="match status" value="1"/>
</dbReference>
<evidence type="ECO:0000313" key="7">
    <source>
        <dbReference type="EMBL" id="GGO93198.1"/>
    </source>
</evidence>
<accession>A0A918E0J7</accession>
<dbReference type="InterPro" id="IPR036390">
    <property type="entry name" value="WH_DNA-bd_sf"/>
</dbReference>
<dbReference type="InterPro" id="IPR000847">
    <property type="entry name" value="LysR_HTH_N"/>
</dbReference>
<feature type="region of interest" description="Disordered" evidence="5">
    <location>
        <begin position="186"/>
        <end position="214"/>
    </location>
</feature>
<feature type="region of interest" description="Disordered" evidence="5">
    <location>
        <begin position="140"/>
        <end position="167"/>
    </location>
</feature>
<feature type="compositionally biased region" description="Low complexity" evidence="5">
    <location>
        <begin position="153"/>
        <end position="167"/>
    </location>
</feature>
<comment type="similarity">
    <text evidence="1">Belongs to the LysR transcriptional regulatory family.</text>
</comment>
<dbReference type="Proteomes" id="UP000641932">
    <property type="component" value="Unassembled WGS sequence"/>
</dbReference>
<evidence type="ECO:0000256" key="1">
    <source>
        <dbReference type="ARBA" id="ARBA00009437"/>
    </source>
</evidence>
<organism evidence="7 8">
    <name type="scientific">Wenjunlia tyrosinilytica</name>
    <dbReference type="NCBI Taxonomy" id="1544741"/>
    <lineage>
        <taxon>Bacteria</taxon>
        <taxon>Bacillati</taxon>
        <taxon>Actinomycetota</taxon>
        <taxon>Actinomycetes</taxon>
        <taxon>Kitasatosporales</taxon>
        <taxon>Streptomycetaceae</taxon>
        <taxon>Wenjunlia</taxon>
    </lineage>
</organism>
<dbReference type="EMBL" id="BMMS01000020">
    <property type="protein sequence ID" value="GGO93198.1"/>
    <property type="molecule type" value="Genomic_DNA"/>
</dbReference>
<sequence length="214" mass="22613">MGAPLFDRHRDGVQPTDLGQYVITHARRLVAGLDELRTEVERLTASDLTTVRIAAPATVLPLIVAELRTRVPGASVHSIAERYNTSLIEGVVSGSLSFAVTHEFSGPDQALPDTLESAALLREPVFVGLHPDHPLAAASRPWARAERQGKPPAAQATGAGVDADAVGRGTPGPYRACVMASSSGPLCGSANSRRARGTRHTVFYSPASPPTIRR</sequence>
<evidence type="ECO:0000256" key="3">
    <source>
        <dbReference type="ARBA" id="ARBA00023125"/>
    </source>
</evidence>
<gene>
    <name evidence="7" type="ORF">GCM10012280_45170</name>
</gene>
<evidence type="ECO:0000256" key="2">
    <source>
        <dbReference type="ARBA" id="ARBA00023015"/>
    </source>
</evidence>
<dbReference type="InterPro" id="IPR036388">
    <property type="entry name" value="WH-like_DNA-bd_sf"/>
</dbReference>
<dbReference type="GO" id="GO:0003700">
    <property type="term" value="F:DNA-binding transcription factor activity"/>
    <property type="evidence" value="ECO:0007669"/>
    <property type="project" value="InterPro"/>
</dbReference>
<dbReference type="CDD" id="cd05466">
    <property type="entry name" value="PBP2_LTTR_substrate"/>
    <property type="match status" value="1"/>
</dbReference>
<dbReference type="PANTHER" id="PTHR30346:SF28">
    <property type="entry name" value="HTH-TYPE TRANSCRIPTIONAL REGULATOR CYNR"/>
    <property type="match status" value="1"/>
</dbReference>
<dbReference type="SUPFAM" id="SSF53850">
    <property type="entry name" value="Periplasmic binding protein-like II"/>
    <property type="match status" value="1"/>
</dbReference>
<protein>
    <recommendedName>
        <fullName evidence="6">HTH lysR-type domain-containing protein</fullName>
    </recommendedName>
</protein>
<keyword evidence="3" id="KW-0238">DNA-binding</keyword>
<reference evidence="7" key="2">
    <citation type="submission" date="2020-09" db="EMBL/GenBank/DDBJ databases">
        <authorList>
            <person name="Sun Q."/>
            <person name="Zhou Y."/>
        </authorList>
    </citation>
    <scope>NUCLEOTIDE SEQUENCE</scope>
    <source>
        <strain evidence="7">CGMCC 4.7201</strain>
    </source>
</reference>
<evidence type="ECO:0000313" key="8">
    <source>
        <dbReference type="Proteomes" id="UP000641932"/>
    </source>
</evidence>
<evidence type="ECO:0000256" key="4">
    <source>
        <dbReference type="ARBA" id="ARBA00023163"/>
    </source>
</evidence>
<name>A0A918E0J7_9ACTN</name>
<keyword evidence="8" id="KW-1185">Reference proteome</keyword>